<comment type="caution">
    <text evidence="13">The sequence shown here is derived from an EMBL/GenBank/DDBJ whole genome shotgun (WGS) entry which is preliminary data.</text>
</comment>
<dbReference type="PANTHER" id="PTHR12358">
    <property type="entry name" value="SPHINGOSINE KINASE"/>
    <property type="match status" value="1"/>
</dbReference>
<keyword evidence="11" id="KW-0963">Cytoplasm</keyword>
<evidence type="ECO:0000259" key="12">
    <source>
        <dbReference type="PROSITE" id="PS50146"/>
    </source>
</evidence>
<dbReference type="SUPFAM" id="SSF111331">
    <property type="entry name" value="NAD kinase/diacylglycerol kinase-like"/>
    <property type="match status" value="1"/>
</dbReference>
<keyword evidence="3 11" id="KW-0479">Metal-binding</keyword>
<feature type="binding site" evidence="11">
    <location>
        <position position="214"/>
    </location>
    <ligand>
        <name>Mg(2+)</name>
        <dbReference type="ChEBI" id="CHEBI:18420"/>
    </ligand>
</feature>
<evidence type="ECO:0000313" key="14">
    <source>
        <dbReference type="Proteomes" id="UP000055702"/>
    </source>
</evidence>
<feature type="active site" description="Proton acceptor" evidence="11">
    <location>
        <position position="273"/>
    </location>
</feature>
<feature type="binding site" evidence="11">
    <location>
        <position position="39"/>
    </location>
    <ligand>
        <name>ATP</name>
        <dbReference type="ChEBI" id="CHEBI:30616"/>
    </ligand>
</feature>
<feature type="binding site" evidence="11">
    <location>
        <position position="95"/>
    </location>
    <ligand>
        <name>ATP</name>
        <dbReference type="ChEBI" id="CHEBI:30616"/>
    </ligand>
</feature>
<dbReference type="NCBIfam" id="NF009602">
    <property type="entry name" value="PRK13054.1"/>
    <property type="match status" value="1"/>
</dbReference>
<keyword evidence="7 11" id="KW-0460">Magnesium</keyword>
<dbReference type="InterPro" id="IPR005218">
    <property type="entry name" value="Diacylglycerol/lipid_kinase"/>
</dbReference>
<name>A0A106C2S8_SHEFR</name>
<dbReference type="InterPro" id="IPR045540">
    <property type="entry name" value="YegS/DAGK_C"/>
</dbReference>
<sequence>MPLTHIRLLLNGKKATNVDIRQSVIALREQGHTIDVRVSWESADMLRFITEAIADNVGRVVIGGGDGSLNEAVNALMQQPQQDHKLEIAVLPLGTANDFATACGISNIIQSTLELAIHGDSYPIDIIRANNNYFINAAVAGFGAQVTAETPTELKDFLGGGAYTLVGLAKALGFKPYQGSITTDKGTFNGDIVVGAICNNKQAGGGQMLAPNALIDDGLMDITLLKSFSTFDIPVVLDEIQAMSHEAKFCYHFQTRWLEIDFPIKLPLNLDGEPYPTKKMRFEVLPKAIQFVLPPNCPCLEQSTQKSGI</sequence>
<dbReference type="Pfam" id="PF00781">
    <property type="entry name" value="DAGK_cat"/>
    <property type="match status" value="1"/>
</dbReference>
<dbReference type="InterPro" id="IPR017438">
    <property type="entry name" value="ATP-NAD_kinase_N"/>
</dbReference>
<dbReference type="GO" id="GO:0005886">
    <property type="term" value="C:plasma membrane"/>
    <property type="evidence" value="ECO:0007669"/>
    <property type="project" value="TreeGrafter"/>
</dbReference>
<keyword evidence="8 11" id="KW-0443">Lipid metabolism</keyword>
<dbReference type="PANTHER" id="PTHR12358:SF106">
    <property type="entry name" value="LIPID KINASE YEGS"/>
    <property type="match status" value="1"/>
</dbReference>
<dbReference type="InterPro" id="IPR016064">
    <property type="entry name" value="NAD/diacylglycerol_kinase_sf"/>
</dbReference>
<evidence type="ECO:0000256" key="7">
    <source>
        <dbReference type="ARBA" id="ARBA00022842"/>
    </source>
</evidence>
<keyword evidence="10 11" id="KW-1208">Phospholipid metabolism</keyword>
<feature type="binding site" evidence="11">
    <location>
        <position position="219"/>
    </location>
    <ligand>
        <name>Mg(2+)</name>
        <dbReference type="ChEBI" id="CHEBI:18420"/>
    </ligand>
</feature>
<dbReference type="GO" id="GO:0000287">
    <property type="term" value="F:magnesium ion binding"/>
    <property type="evidence" value="ECO:0007669"/>
    <property type="project" value="UniProtKB-UniRule"/>
</dbReference>
<evidence type="ECO:0000256" key="6">
    <source>
        <dbReference type="ARBA" id="ARBA00022840"/>
    </source>
</evidence>
<gene>
    <name evidence="13" type="ORF">AWJ07_00935</name>
</gene>
<comment type="cofactor">
    <cofactor evidence="11">
        <name>Mg(2+)</name>
        <dbReference type="ChEBI" id="CHEBI:18420"/>
    </cofactor>
    <cofactor evidence="11">
        <name>Ca(2+)</name>
        <dbReference type="ChEBI" id="CHEBI:29108"/>
    </cofactor>
    <text evidence="11">Binds 1 Mg(2+) ion per subunit. Ca(2+) may be able to substitute.</text>
</comment>
<dbReference type="RefSeq" id="WP_059743681.1">
    <property type="nucleotide sequence ID" value="NZ_JBOZPG010000006.1"/>
</dbReference>
<dbReference type="Proteomes" id="UP000055702">
    <property type="component" value="Unassembled WGS sequence"/>
</dbReference>
<dbReference type="EC" id="2.7.1.-" evidence="11"/>
<evidence type="ECO:0000256" key="11">
    <source>
        <dbReference type="HAMAP-Rule" id="MF_01377"/>
    </source>
</evidence>
<dbReference type="SMART" id="SM00046">
    <property type="entry name" value="DAGKc"/>
    <property type="match status" value="1"/>
</dbReference>
<dbReference type="InterPro" id="IPR001206">
    <property type="entry name" value="Diacylglycerol_kinase_cat_dom"/>
</dbReference>
<accession>A0A106C2S8</accession>
<feature type="binding site" evidence="11">
    <location>
        <position position="217"/>
    </location>
    <ligand>
        <name>Mg(2+)</name>
        <dbReference type="ChEBI" id="CHEBI:18420"/>
    </ligand>
</feature>
<keyword evidence="2 11" id="KW-0808">Transferase</keyword>
<comment type="subcellular location">
    <subcellularLocation>
        <location evidence="11">Cytoplasm</location>
    </subcellularLocation>
</comment>
<keyword evidence="1 11" id="KW-0444">Lipid biosynthesis</keyword>
<evidence type="ECO:0000256" key="10">
    <source>
        <dbReference type="ARBA" id="ARBA00023264"/>
    </source>
</evidence>
<comment type="function">
    <text evidence="11">Probably phosphorylates lipids; the in vivo substrate is unknown.</text>
</comment>
<feature type="domain" description="DAGKc" evidence="12">
    <location>
        <begin position="1"/>
        <end position="133"/>
    </location>
</feature>
<dbReference type="Gene3D" id="2.60.200.40">
    <property type="match status" value="1"/>
</dbReference>
<comment type="similarity">
    <text evidence="11">Belongs to the diacylglycerol/lipid kinase family. YegS lipid kinase subfamily.</text>
</comment>
<dbReference type="PROSITE" id="PS50146">
    <property type="entry name" value="DAGK"/>
    <property type="match status" value="1"/>
</dbReference>
<evidence type="ECO:0000256" key="3">
    <source>
        <dbReference type="ARBA" id="ARBA00022723"/>
    </source>
</evidence>
<protein>
    <recommendedName>
        <fullName evidence="11">Probable lipid kinase YegS-like</fullName>
        <ecNumber evidence="11">2.7.1.-</ecNumber>
    </recommendedName>
</protein>
<dbReference type="Gene3D" id="3.40.50.10330">
    <property type="entry name" value="Probable inorganic polyphosphate/atp-NAD kinase, domain 1"/>
    <property type="match status" value="1"/>
</dbReference>
<dbReference type="InterPro" id="IPR050187">
    <property type="entry name" value="Lipid_Phosphate_FormReg"/>
</dbReference>
<dbReference type="NCBIfam" id="TIGR00147">
    <property type="entry name" value="YegS/Rv2252/BmrU family lipid kinase"/>
    <property type="match status" value="1"/>
</dbReference>
<organism evidence="13">
    <name type="scientific">Shewanella frigidimarina</name>
    <dbReference type="NCBI Taxonomy" id="56812"/>
    <lineage>
        <taxon>Bacteria</taxon>
        <taxon>Pseudomonadati</taxon>
        <taxon>Pseudomonadota</taxon>
        <taxon>Gammaproteobacteria</taxon>
        <taxon>Alteromonadales</taxon>
        <taxon>Shewanellaceae</taxon>
        <taxon>Shewanella</taxon>
    </lineage>
</organism>
<evidence type="ECO:0000256" key="4">
    <source>
        <dbReference type="ARBA" id="ARBA00022741"/>
    </source>
</evidence>
<keyword evidence="6 11" id="KW-0067">ATP-binding</keyword>
<dbReference type="GO" id="GO:0005737">
    <property type="term" value="C:cytoplasm"/>
    <property type="evidence" value="ECO:0007669"/>
    <property type="project" value="UniProtKB-SubCell"/>
</dbReference>
<evidence type="ECO:0000313" key="13">
    <source>
        <dbReference type="EMBL" id="KVX03177.1"/>
    </source>
</evidence>
<evidence type="ECO:0000256" key="1">
    <source>
        <dbReference type="ARBA" id="ARBA00022516"/>
    </source>
</evidence>
<keyword evidence="4 11" id="KW-0547">Nucleotide-binding</keyword>
<dbReference type="HAMAP" id="MF_01377">
    <property type="entry name" value="YegS"/>
    <property type="match status" value="1"/>
</dbReference>
<proteinExistence type="inferred from homology"/>
<feature type="binding site" evidence="11">
    <location>
        <begin position="65"/>
        <end position="71"/>
    </location>
    <ligand>
        <name>ATP</name>
        <dbReference type="ChEBI" id="CHEBI:30616"/>
    </ligand>
</feature>
<keyword evidence="5 11" id="KW-0418">Kinase</keyword>
<evidence type="ECO:0000256" key="5">
    <source>
        <dbReference type="ARBA" id="ARBA00022777"/>
    </source>
</evidence>
<dbReference type="AlphaFoldDB" id="A0A106C2S8"/>
<dbReference type="GO" id="GO:0008654">
    <property type="term" value="P:phospholipid biosynthetic process"/>
    <property type="evidence" value="ECO:0007669"/>
    <property type="project" value="UniProtKB-UniRule"/>
</dbReference>
<reference evidence="13 14" key="1">
    <citation type="submission" date="2016-01" db="EMBL/GenBank/DDBJ databases">
        <title>Draft genome of the antarctic isolate Shewanella frigidimarina Ag06-30.</title>
        <authorList>
            <person name="Parmeciano Di Noto G."/>
            <person name="Vazquez S."/>
            <person name="Mac Cormack W."/>
            <person name="Iriarte A."/>
            <person name="Quiroga C."/>
        </authorList>
    </citation>
    <scope>NUCLEOTIDE SEQUENCE [LARGE SCALE GENOMIC DNA]</scope>
    <source>
        <strain evidence="13 14">Ag06-30</strain>
    </source>
</reference>
<keyword evidence="9 11" id="KW-0594">Phospholipid biosynthesis</keyword>
<dbReference type="Pfam" id="PF19279">
    <property type="entry name" value="YegS_C"/>
    <property type="match status" value="1"/>
</dbReference>
<dbReference type="GO" id="GO:0001727">
    <property type="term" value="F:lipid kinase activity"/>
    <property type="evidence" value="ECO:0007669"/>
    <property type="project" value="UniProtKB-UniRule"/>
</dbReference>
<evidence type="ECO:0000256" key="9">
    <source>
        <dbReference type="ARBA" id="ARBA00023209"/>
    </source>
</evidence>
<evidence type="ECO:0000256" key="2">
    <source>
        <dbReference type="ARBA" id="ARBA00022679"/>
    </source>
</evidence>
<dbReference type="InterPro" id="IPR022433">
    <property type="entry name" value="Lip_kinase_YegS"/>
</dbReference>
<dbReference type="EMBL" id="LRDC01000001">
    <property type="protein sequence ID" value="KVX03177.1"/>
    <property type="molecule type" value="Genomic_DNA"/>
</dbReference>
<dbReference type="GO" id="GO:0005524">
    <property type="term" value="F:ATP binding"/>
    <property type="evidence" value="ECO:0007669"/>
    <property type="project" value="UniProtKB-UniRule"/>
</dbReference>
<evidence type="ECO:0000256" key="8">
    <source>
        <dbReference type="ARBA" id="ARBA00023098"/>
    </source>
</evidence>